<feature type="region of interest" description="Disordered" evidence="1">
    <location>
        <begin position="173"/>
        <end position="206"/>
    </location>
</feature>
<feature type="transmembrane region" description="Helical" evidence="2">
    <location>
        <begin position="52"/>
        <end position="74"/>
    </location>
</feature>
<dbReference type="EMBL" id="JBHSWW010000061">
    <property type="protein sequence ID" value="MFC6753067.1"/>
    <property type="molecule type" value="Genomic_DNA"/>
</dbReference>
<name>A0ABD5S972_9EURY</name>
<accession>A0ABD5S972</accession>
<sequence>MSRNGSTASTRFDRNTVRSVSRVAIAALALVGVLSLFTMLPGMDRLVPLTPVTFAAVVTATFTLAVVVLLAYAAPRLAALTRVSIHRPDGAEEVSRVAEGVGSVVHWLVILVAVLVAHAGLAGVVTPLLDEVVWAYDAAFLVVSLVPLVFLVVRLAVTIDPMSELIADRVAGAESADDADPAQATDDADSKRGTDEAYPDQATGAE</sequence>
<reference evidence="3 4" key="1">
    <citation type="journal article" date="2019" name="Int. J. Syst. Evol. Microbiol.">
        <title>The Global Catalogue of Microorganisms (GCM) 10K type strain sequencing project: providing services to taxonomists for standard genome sequencing and annotation.</title>
        <authorList>
            <consortium name="The Broad Institute Genomics Platform"/>
            <consortium name="The Broad Institute Genome Sequencing Center for Infectious Disease"/>
            <person name="Wu L."/>
            <person name="Ma J."/>
        </authorList>
    </citation>
    <scope>NUCLEOTIDE SEQUENCE [LARGE SCALE GENOMIC DNA]</scope>
    <source>
        <strain evidence="3 4">CGMCC 1.3239</strain>
    </source>
</reference>
<evidence type="ECO:0000313" key="4">
    <source>
        <dbReference type="Proteomes" id="UP001596442"/>
    </source>
</evidence>
<evidence type="ECO:0000313" key="3">
    <source>
        <dbReference type="EMBL" id="MFC6753067.1"/>
    </source>
</evidence>
<protein>
    <recommendedName>
        <fullName evidence="5">DUF2975 domain-containing protein</fullName>
    </recommendedName>
</protein>
<comment type="caution">
    <text evidence="3">The sequence shown here is derived from an EMBL/GenBank/DDBJ whole genome shotgun (WGS) entry which is preliminary data.</text>
</comment>
<gene>
    <name evidence="3" type="ORF">ACFQEU_06255</name>
</gene>
<feature type="transmembrane region" description="Helical" evidence="2">
    <location>
        <begin position="20"/>
        <end position="40"/>
    </location>
</feature>
<evidence type="ECO:0000256" key="2">
    <source>
        <dbReference type="SAM" id="Phobius"/>
    </source>
</evidence>
<feature type="transmembrane region" description="Helical" evidence="2">
    <location>
        <begin position="138"/>
        <end position="157"/>
    </location>
</feature>
<keyword evidence="2" id="KW-0812">Transmembrane</keyword>
<evidence type="ECO:0000256" key="1">
    <source>
        <dbReference type="SAM" id="MobiDB-lite"/>
    </source>
</evidence>
<feature type="transmembrane region" description="Helical" evidence="2">
    <location>
        <begin position="104"/>
        <end position="126"/>
    </location>
</feature>
<organism evidence="3 4">
    <name type="scientific">Halorubrum tibetense</name>
    <dbReference type="NCBI Taxonomy" id="175631"/>
    <lineage>
        <taxon>Archaea</taxon>
        <taxon>Methanobacteriati</taxon>
        <taxon>Methanobacteriota</taxon>
        <taxon>Stenosarchaea group</taxon>
        <taxon>Halobacteria</taxon>
        <taxon>Halobacteriales</taxon>
        <taxon>Haloferacaceae</taxon>
        <taxon>Halorubrum</taxon>
    </lineage>
</organism>
<keyword evidence="2" id="KW-0472">Membrane</keyword>
<proteinExistence type="predicted"/>
<keyword evidence="4" id="KW-1185">Reference proteome</keyword>
<dbReference type="RefSeq" id="WP_379780350.1">
    <property type="nucleotide sequence ID" value="NZ_JBHSWW010000061.1"/>
</dbReference>
<dbReference type="Proteomes" id="UP001596442">
    <property type="component" value="Unassembled WGS sequence"/>
</dbReference>
<evidence type="ECO:0008006" key="5">
    <source>
        <dbReference type="Google" id="ProtNLM"/>
    </source>
</evidence>
<dbReference type="AlphaFoldDB" id="A0ABD5S972"/>
<keyword evidence="2" id="KW-1133">Transmembrane helix</keyword>